<dbReference type="Pfam" id="PF14805">
    <property type="entry name" value="THDPS_N_2"/>
    <property type="match status" value="1"/>
</dbReference>
<gene>
    <name evidence="3" type="primary">dapD_2</name>
    <name evidence="3" type="ORF">Mam01_68930</name>
</gene>
<dbReference type="InterPro" id="IPR037133">
    <property type="entry name" value="THP_succinylTrfase_N_sf"/>
</dbReference>
<feature type="domain" description="Tetrahydrodipicolinate-N-succinyltransferase chain A" evidence="2">
    <location>
        <begin position="7"/>
        <end position="67"/>
    </location>
</feature>
<dbReference type="EMBL" id="BOOB01000067">
    <property type="protein sequence ID" value="GIH36729.1"/>
    <property type="molecule type" value="Genomic_DNA"/>
</dbReference>
<evidence type="ECO:0000313" key="4">
    <source>
        <dbReference type="Proteomes" id="UP000651728"/>
    </source>
</evidence>
<dbReference type="InterPro" id="IPR023180">
    <property type="entry name" value="THP_succinylTrfase_dom1"/>
</dbReference>
<dbReference type="Gene3D" id="2.160.10.10">
    <property type="entry name" value="Hexapeptide repeat proteins"/>
    <property type="match status" value="1"/>
</dbReference>
<evidence type="ECO:0000259" key="2">
    <source>
        <dbReference type="Pfam" id="PF14805"/>
    </source>
</evidence>
<evidence type="ECO:0000313" key="3">
    <source>
        <dbReference type="EMBL" id="GIH36729.1"/>
    </source>
</evidence>
<dbReference type="NCBIfam" id="NF008808">
    <property type="entry name" value="PRK11830.1"/>
    <property type="match status" value="1"/>
</dbReference>
<comment type="similarity">
    <text evidence="1">Belongs to the transferase hexapeptide repeat family.</text>
</comment>
<proteinExistence type="inferred from homology"/>
<dbReference type="SUPFAM" id="SSF51161">
    <property type="entry name" value="Trimeric LpxA-like enzymes"/>
    <property type="match status" value="1"/>
</dbReference>
<dbReference type="CDD" id="cd03350">
    <property type="entry name" value="LbH_THP_succinylT"/>
    <property type="match status" value="1"/>
</dbReference>
<dbReference type="Pfam" id="PF14602">
    <property type="entry name" value="Hexapep_2"/>
    <property type="match status" value="1"/>
</dbReference>
<accession>A0ABQ4FPK5</accession>
<comment type="caution">
    <text evidence="3">The sequence shown here is derived from an EMBL/GenBank/DDBJ whole genome shotgun (WGS) entry which is preliminary data.</text>
</comment>
<organism evidence="3 4">
    <name type="scientific">Microbispora amethystogenes</name>
    <dbReference type="NCBI Taxonomy" id="1427754"/>
    <lineage>
        <taxon>Bacteria</taxon>
        <taxon>Bacillati</taxon>
        <taxon>Actinomycetota</taxon>
        <taxon>Actinomycetes</taxon>
        <taxon>Streptosporangiales</taxon>
        <taxon>Streptosporangiaceae</taxon>
        <taxon>Microbispora</taxon>
    </lineage>
</organism>
<protein>
    <submittedName>
        <fullName evidence="3">2,3,4,5-tetrahydropyridine-2,6-dicarboxylate N-succinyltransferase</fullName>
    </submittedName>
</protein>
<evidence type="ECO:0000256" key="1">
    <source>
        <dbReference type="ARBA" id="ARBA00007274"/>
    </source>
</evidence>
<dbReference type="InterPro" id="IPR001451">
    <property type="entry name" value="Hexapep"/>
</dbReference>
<sequence>MKPMSHAVVEAAWERRAELTEAELAALAPEIEAGLGALDRGELRAARPLGEEWVVDTFVKKLILLSFLTGRSEMAEAGSGRPRTFDKVPLKFETWKESDFEEARIRVVPGAVVRFGAYVAPGAVLMPCFVNVGAYVGAGTMIDTWATVGSCAQVGARCHISGGAGLGGVLEPIGDDPVVVEDDVFVGARSEIAEGVRVRRGAVVGMGVYLGRSTPIVDRATGEVSYGEVPENAVVIPGARTDPRRPGLSTYAAVIVKYADERTRGKTALNDLVRDLDR</sequence>
<keyword evidence="4" id="KW-1185">Reference proteome</keyword>
<dbReference type="RefSeq" id="WP_204289399.1">
    <property type="nucleotide sequence ID" value="NZ_BAABEJ010000034.1"/>
</dbReference>
<dbReference type="Gene3D" id="1.10.166.10">
    <property type="entry name" value="Tetrahydrodipicolinate-N-succinyltransferase, N-terminal domain"/>
    <property type="match status" value="1"/>
</dbReference>
<name>A0ABQ4FPK5_9ACTN</name>
<dbReference type="Proteomes" id="UP000651728">
    <property type="component" value="Unassembled WGS sequence"/>
</dbReference>
<reference evidence="3 4" key="1">
    <citation type="submission" date="2021-01" db="EMBL/GenBank/DDBJ databases">
        <title>Whole genome shotgun sequence of Microbispora amethystogenes NBRC 101907.</title>
        <authorList>
            <person name="Komaki H."/>
            <person name="Tamura T."/>
        </authorList>
    </citation>
    <scope>NUCLEOTIDE SEQUENCE [LARGE SCALE GENOMIC DNA]</scope>
    <source>
        <strain evidence="3 4">NBRC 101907</strain>
    </source>
</reference>
<dbReference type="InterPro" id="IPR011004">
    <property type="entry name" value="Trimer_LpxA-like_sf"/>
</dbReference>